<dbReference type="SUPFAM" id="SSF52374">
    <property type="entry name" value="Nucleotidylyl transferase"/>
    <property type="match status" value="1"/>
</dbReference>
<evidence type="ECO:0000313" key="16">
    <source>
        <dbReference type="Proteomes" id="UP000199207"/>
    </source>
</evidence>
<keyword evidence="8 11" id="KW-0648">Protein biosynthesis</keyword>
<name>A0A1I1TSM1_9ACTN</name>
<dbReference type="SMART" id="SM01016">
    <property type="entry name" value="Arg_tRNA_synt_N"/>
    <property type="match status" value="1"/>
</dbReference>
<dbReference type="PANTHER" id="PTHR11956">
    <property type="entry name" value="ARGINYL-TRNA SYNTHETASE"/>
    <property type="match status" value="1"/>
</dbReference>
<keyword evidence="9 11" id="KW-0030">Aminoacyl-tRNA synthetase</keyword>
<dbReference type="InterPro" id="IPR001412">
    <property type="entry name" value="aa-tRNA-synth_I_CS"/>
</dbReference>
<evidence type="ECO:0000259" key="13">
    <source>
        <dbReference type="SMART" id="SM00836"/>
    </source>
</evidence>
<feature type="domain" description="Arginyl tRNA synthetase N-terminal" evidence="14">
    <location>
        <begin position="10"/>
        <end position="91"/>
    </location>
</feature>
<dbReference type="GO" id="GO:0004814">
    <property type="term" value="F:arginine-tRNA ligase activity"/>
    <property type="evidence" value="ECO:0007669"/>
    <property type="project" value="UniProtKB-UniRule"/>
</dbReference>
<dbReference type="FunFam" id="3.40.50.620:FF:000030">
    <property type="entry name" value="Arginine--tRNA ligase"/>
    <property type="match status" value="1"/>
</dbReference>
<evidence type="ECO:0000256" key="7">
    <source>
        <dbReference type="ARBA" id="ARBA00022840"/>
    </source>
</evidence>
<dbReference type="InterPro" id="IPR009080">
    <property type="entry name" value="tRNAsynth_Ia_anticodon-bd"/>
</dbReference>
<evidence type="ECO:0000256" key="3">
    <source>
        <dbReference type="ARBA" id="ARBA00011245"/>
    </source>
</evidence>
<dbReference type="NCBIfam" id="TIGR00456">
    <property type="entry name" value="argS"/>
    <property type="match status" value="1"/>
</dbReference>
<keyword evidence="5 11" id="KW-0436">Ligase</keyword>
<dbReference type="HAMAP" id="MF_00123">
    <property type="entry name" value="Arg_tRNA_synth"/>
    <property type="match status" value="1"/>
</dbReference>
<evidence type="ECO:0000256" key="2">
    <source>
        <dbReference type="ARBA" id="ARBA00005594"/>
    </source>
</evidence>
<evidence type="ECO:0000256" key="4">
    <source>
        <dbReference type="ARBA" id="ARBA00022490"/>
    </source>
</evidence>
<evidence type="ECO:0000256" key="12">
    <source>
        <dbReference type="RuleBase" id="RU363038"/>
    </source>
</evidence>
<accession>A0A1I1TSM1</accession>
<protein>
    <recommendedName>
        <fullName evidence="11">Arginine--tRNA ligase</fullName>
        <ecNumber evidence="11">6.1.1.19</ecNumber>
    </recommendedName>
    <alternativeName>
        <fullName evidence="11">Arginyl-tRNA synthetase</fullName>
        <shortName evidence="11">ArgRS</shortName>
    </alternativeName>
</protein>
<keyword evidence="16" id="KW-1185">Reference proteome</keyword>
<dbReference type="GO" id="GO:0005524">
    <property type="term" value="F:ATP binding"/>
    <property type="evidence" value="ECO:0007669"/>
    <property type="project" value="UniProtKB-UniRule"/>
</dbReference>
<feature type="short sequence motif" description="'HIGH' region" evidence="11">
    <location>
        <begin position="127"/>
        <end position="137"/>
    </location>
</feature>
<dbReference type="InterPro" id="IPR036695">
    <property type="entry name" value="Arg-tRNA-synth_N_sf"/>
</dbReference>
<comment type="subunit">
    <text evidence="3 11">Monomer.</text>
</comment>
<gene>
    <name evidence="11" type="primary">argS</name>
    <name evidence="15" type="ORF">SAMN05421773_12065</name>
</gene>
<dbReference type="Proteomes" id="UP000199207">
    <property type="component" value="Unassembled WGS sequence"/>
</dbReference>
<dbReference type="InterPro" id="IPR001278">
    <property type="entry name" value="Arg-tRNA-ligase"/>
</dbReference>
<evidence type="ECO:0000256" key="8">
    <source>
        <dbReference type="ARBA" id="ARBA00022917"/>
    </source>
</evidence>
<dbReference type="RefSeq" id="WP_093841245.1">
    <property type="nucleotide sequence ID" value="NZ_FOLM01000020.1"/>
</dbReference>
<dbReference type="GO" id="GO:0006420">
    <property type="term" value="P:arginyl-tRNA aminoacylation"/>
    <property type="evidence" value="ECO:0007669"/>
    <property type="project" value="UniProtKB-UniRule"/>
</dbReference>
<keyword evidence="6 11" id="KW-0547">Nucleotide-binding</keyword>
<dbReference type="Gene3D" id="3.40.50.620">
    <property type="entry name" value="HUPs"/>
    <property type="match status" value="1"/>
</dbReference>
<evidence type="ECO:0000256" key="6">
    <source>
        <dbReference type="ARBA" id="ARBA00022741"/>
    </source>
</evidence>
<dbReference type="Pfam" id="PF00750">
    <property type="entry name" value="tRNA-synt_1d"/>
    <property type="match status" value="1"/>
</dbReference>
<dbReference type="AlphaFoldDB" id="A0A1I1TSM1"/>
<dbReference type="Pfam" id="PF05746">
    <property type="entry name" value="DALR_1"/>
    <property type="match status" value="1"/>
</dbReference>
<evidence type="ECO:0000256" key="10">
    <source>
        <dbReference type="ARBA" id="ARBA00049339"/>
    </source>
</evidence>
<sequence>MTERVRSLADEVEAAVSAAMAGTLPPELAGQDPLVRRSDHADFQSNVALPLAKRLREKPREVAEKLREPLSRVEWIRSVEVSGPGFLNINLADEALLGRLALRYGDARLGVPETQGGQVAVVDYSAPNVAKEMHVGHLRSTLIGDALVRVLDFLGARVIRQNHIGDWGTQFGMLIQYLTEHPELRWHARDLGQAEAGSAVSALDSLYREARKHFDADPAFKERAQRRVVALQAGDAETVNAWREIVAESENAFQQIYARLGVLLTLDDVAGESFYNDRLQSVVDELREKGIVQESEGAWCVFFDDIRGPEDKPVPMIVQKADGGFGYAATDLAAIRYRTQELKATRLLYVVDARQSQHFAMLFRTARLAGWLTDDIQAVHVQNGTINGPDGRPFKTRSGGTVRLADLLDDAYGRAQEVVTEKNPDLHDADLDRIAQVASIGAVKYAELSTSRVKDYSFDVARMVSFSGQTGVYLQYTHTRIASILRRAGDSAAQARFRPALALEPAERQLALLLDEFSSVLNGVADTLEPHRLAGYLYSVAKAYTDFYESCPVLKADAETRANRLALCRLTGTTLARGLGLLGITAPDRM</sequence>
<dbReference type="InterPro" id="IPR008909">
    <property type="entry name" value="DALR_anticod-bd"/>
</dbReference>
<evidence type="ECO:0000256" key="9">
    <source>
        <dbReference type="ARBA" id="ARBA00023146"/>
    </source>
</evidence>
<dbReference type="EC" id="6.1.1.19" evidence="11"/>
<dbReference type="Gene3D" id="3.30.1360.70">
    <property type="entry name" value="Arginyl tRNA synthetase N-terminal domain"/>
    <property type="match status" value="1"/>
</dbReference>
<dbReference type="PROSITE" id="PS00178">
    <property type="entry name" value="AA_TRNA_LIGASE_I"/>
    <property type="match status" value="1"/>
</dbReference>
<dbReference type="Gene3D" id="1.10.730.10">
    <property type="entry name" value="Isoleucyl-tRNA Synthetase, Domain 1"/>
    <property type="match status" value="1"/>
</dbReference>
<dbReference type="GO" id="GO:0005737">
    <property type="term" value="C:cytoplasm"/>
    <property type="evidence" value="ECO:0007669"/>
    <property type="project" value="UniProtKB-SubCell"/>
</dbReference>
<comment type="similarity">
    <text evidence="2 11 12">Belongs to the class-I aminoacyl-tRNA synthetase family.</text>
</comment>
<proteinExistence type="inferred from homology"/>
<comment type="catalytic activity">
    <reaction evidence="10 11">
        <text>tRNA(Arg) + L-arginine + ATP = L-arginyl-tRNA(Arg) + AMP + diphosphate</text>
        <dbReference type="Rhea" id="RHEA:20301"/>
        <dbReference type="Rhea" id="RHEA-COMP:9658"/>
        <dbReference type="Rhea" id="RHEA-COMP:9673"/>
        <dbReference type="ChEBI" id="CHEBI:30616"/>
        <dbReference type="ChEBI" id="CHEBI:32682"/>
        <dbReference type="ChEBI" id="CHEBI:33019"/>
        <dbReference type="ChEBI" id="CHEBI:78442"/>
        <dbReference type="ChEBI" id="CHEBI:78513"/>
        <dbReference type="ChEBI" id="CHEBI:456215"/>
        <dbReference type="EC" id="6.1.1.19"/>
    </reaction>
</comment>
<evidence type="ECO:0000256" key="1">
    <source>
        <dbReference type="ARBA" id="ARBA00004496"/>
    </source>
</evidence>
<dbReference type="FunFam" id="1.10.730.10:FF:000008">
    <property type="entry name" value="Arginine--tRNA ligase"/>
    <property type="match status" value="1"/>
</dbReference>
<evidence type="ECO:0000259" key="14">
    <source>
        <dbReference type="SMART" id="SM01016"/>
    </source>
</evidence>
<keyword evidence="4 11" id="KW-0963">Cytoplasm</keyword>
<dbReference type="OrthoDB" id="9803211at2"/>
<keyword evidence="7 11" id="KW-0067">ATP-binding</keyword>
<dbReference type="SUPFAM" id="SSF47323">
    <property type="entry name" value="Anticodon-binding domain of a subclass of class I aminoacyl-tRNA synthetases"/>
    <property type="match status" value="1"/>
</dbReference>
<dbReference type="InterPro" id="IPR035684">
    <property type="entry name" value="ArgRS_core"/>
</dbReference>
<evidence type="ECO:0000256" key="5">
    <source>
        <dbReference type="ARBA" id="ARBA00022598"/>
    </source>
</evidence>
<dbReference type="InterPro" id="IPR014729">
    <property type="entry name" value="Rossmann-like_a/b/a_fold"/>
</dbReference>
<feature type="domain" description="DALR anticodon binding" evidence="13">
    <location>
        <begin position="474"/>
        <end position="590"/>
    </location>
</feature>
<dbReference type="PRINTS" id="PR01038">
    <property type="entry name" value="TRNASYNTHARG"/>
</dbReference>
<evidence type="ECO:0000256" key="11">
    <source>
        <dbReference type="HAMAP-Rule" id="MF_00123"/>
    </source>
</evidence>
<dbReference type="CDD" id="cd07956">
    <property type="entry name" value="Anticodon_Ia_Arg"/>
    <property type="match status" value="1"/>
</dbReference>
<reference evidence="15 16" key="1">
    <citation type="submission" date="2016-10" db="EMBL/GenBank/DDBJ databases">
        <authorList>
            <person name="de Groot N.N."/>
        </authorList>
    </citation>
    <scope>NUCLEOTIDE SEQUENCE [LARGE SCALE GENOMIC DNA]</scope>
    <source>
        <strain evidence="15 16">CGMCC 4.5739</strain>
    </source>
</reference>
<dbReference type="EMBL" id="FOLM01000020">
    <property type="protein sequence ID" value="SFD60228.1"/>
    <property type="molecule type" value="Genomic_DNA"/>
</dbReference>
<dbReference type="CDD" id="cd00671">
    <property type="entry name" value="ArgRS_core"/>
    <property type="match status" value="1"/>
</dbReference>
<dbReference type="STRING" id="910347.SAMN05421773_12065"/>
<dbReference type="Pfam" id="PF03485">
    <property type="entry name" value="Arg_tRNA_synt_N"/>
    <property type="match status" value="1"/>
</dbReference>
<dbReference type="SUPFAM" id="SSF55190">
    <property type="entry name" value="Arginyl-tRNA synthetase (ArgRS), N-terminal 'additional' domain"/>
    <property type="match status" value="1"/>
</dbReference>
<evidence type="ECO:0000313" key="15">
    <source>
        <dbReference type="EMBL" id="SFD60228.1"/>
    </source>
</evidence>
<organism evidence="15 16">
    <name type="scientific">Streptomyces aidingensis</name>
    <dbReference type="NCBI Taxonomy" id="910347"/>
    <lineage>
        <taxon>Bacteria</taxon>
        <taxon>Bacillati</taxon>
        <taxon>Actinomycetota</taxon>
        <taxon>Actinomycetes</taxon>
        <taxon>Kitasatosporales</taxon>
        <taxon>Streptomycetaceae</taxon>
        <taxon>Streptomyces</taxon>
    </lineage>
</organism>
<dbReference type="SMART" id="SM00836">
    <property type="entry name" value="DALR_1"/>
    <property type="match status" value="1"/>
</dbReference>
<dbReference type="PANTHER" id="PTHR11956:SF5">
    <property type="entry name" value="ARGININE--TRNA LIGASE, CYTOPLASMIC"/>
    <property type="match status" value="1"/>
</dbReference>
<dbReference type="InterPro" id="IPR005148">
    <property type="entry name" value="Arg-tRNA-synth_N"/>
</dbReference>
<comment type="subcellular location">
    <subcellularLocation>
        <location evidence="1 11">Cytoplasm</location>
    </subcellularLocation>
</comment>